<proteinExistence type="predicted"/>
<protein>
    <submittedName>
        <fullName evidence="1">Baseplate assembly protein</fullName>
    </submittedName>
</protein>
<gene>
    <name evidence="1" type="ORF">ACFFSY_24375</name>
</gene>
<reference evidence="1 2" key="1">
    <citation type="submission" date="2024-09" db="EMBL/GenBank/DDBJ databases">
        <authorList>
            <person name="Sun Q."/>
            <person name="Mori K."/>
        </authorList>
    </citation>
    <scope>NUCLEOTIDE SEQUENCE [LARGE SCALE GENOMIC DNA]</scope>
    <source>
        <strain evidence="1 2">TISTR 2452</strain>
    </source>
</reference>
<dbReference type="NCBIfam" id="TIGR02243">
    <property type="entry name" value="putative baseplate assembly protein"/>
    <property type="match status" value="1"/>
</dbReference>
<dbReference type="EMBL" id="JBHMDO010000039">
    <property type="protein sequence ID" value="MFB9329084.1"/>
    <property type="molecule type" value="Genomic_DNA"/>
</dbReference>
<accession>A0ABV5KV28</accession>
<dbReference type="Proteomes" id="UP001589747">
    <property type="component" value="Unassembled WGS sequence"/>
</dbReference>
<comment type="caution">
    <text evidence="1">The sequence shown here is derived from an EMBL/GenBank/DDBJ whole genome shotgun (WGS) entry which is preliminary data.</text>
</comment>
<organism evidence="1 2">
    <name type="scientific">Paenibacillus aurantiacus</name>
    <dbReference type="NCBI Taxonomy" id="1936118"/>
    <lineage>
        <taxon>Bacteria</taxon>
        <taxon>Bacillati</taxon>
        <taxon>Bacillota</taxon>
        <taxon>Bacilli</taxon>
        <taxon>Bacillales</taxon>
        <taxon>Paenibacillaceae</taxon>
        <taxon>Paenibacillus</taxon>
    </lineage>
</organism>
<keyword evidence="2" id="KW-1185">Reference proteome</keyword>
<dbReference type="InterPro" id="IPR011749">
    <property type="entry name" value="CHP02243"/>
</dbReference>
<evidence type="ECO:0000313" key="1">
    <source>
        <dbReference type="EMBL" id="MFB9329084.1"/>
    </source>
</evidence>
<evidence type="ECO:0000313" key="2">
    <source>
        <dbReference type="Proteomes" id="UP001589747"/>
    </source>
</evidence>
<dbReference type="RefSeq" id="WP_377499012.1">
    <property type="nucleotide sequence ID" value="NZ_JBHMDO010000039.1"/>
</dbReference>
<name>A0ABV5KV28_9BACL</name>
<sequence length="766" mass="85329">MLPSPNLDDRKFEQIVQEARRAIPKWMPDWTDENAHDPGITLIEMFAWLTEMQQFYMNRIPLRSQLKFLKLLGTKPKHPSRAKAQVSFSGLEQALALPEGTKLDGIDQRFETVERIVLHPAKLDRIIVRTEKEANDYTSTNDNVGVSFYAFGADARAGSRFYMAFDRELAAGDELTISVTLAEEDGTTFVPARHPQQDVVPSAAVSWKFYGTEIQGDEPAEPYAVGFGAARASAWLPLDIVRDDTLQLMYSGTITIRIPHPMRQVMVHPANDRGRCWISCAIEQEGYESPPRIEHIALNTVQAVQQDTHAVLYDTKGGGKTDQAIRLSSHLGVHGALRIQLANSRGQWADLPHVGAASEEARLEESARLASYRVTRNLEAGEADVAVEGIPEDIAATMAGKSLLRVIAYSEALYDRRLIGQTNGLPMQKVAVYDHPLQNGRFKLQVGQLQDGQWLWEDWVEVDDFDASAPSDKHFVWDEAAQELRFGDNERGLVPAASAKPNICLVACAYGGGSRGNVKPHFIDRIAHDLYADTGLQVTNHQYAQGGTERETIEACIDRVRNELRQPFRAVTAEDTEYIVRRTPGLRVARVKALPLYTKGLADYPREQAPGQLTVVVVPGSPTLTPKPSSGFLQTVKRHLDDRRLITTETHVIPPDYIRITVHAVIVVEPHYVDEHGKVKAALNKLLKPLDGKDGSQGWTFGRTVHKSDLYSIMNAMDGICYIQELWLDADGKQWSRTASGDIALPPYGLVYSGEHEIELISRLNV</sequence>